<gene>
    <name evidence="1" type="ORF">WM40_27475</name>
</gene>
<organism evidence="1 2">
    <name type="scientific">Robbsia andropogonis</name>
    <dbReference type="NCBI Taxonomy" id="28092"/>
    <lineage>
        <taxon>Bacteria</taxon>
        <taxon>Pseudomonadati</taxon>
        <taxon>Pseudomonadota</taxon>
        <taxon>Betaproteobacteria</taxon>
        <taxon>Burkholderiales</taxon>
        <taxon>Burkholderiaceae</taxon>
        <taxon>Robbsia</taxon>
    </lineage>
</organism>
<evidence type="ECO:0000313" key="2">
    <source>
        <dbReference type="Proteomes" id="UP000033618"/>
    </source>
</evidence>
<proteinExistence type="predicted"/>
<protein>
    <submittedName>
        <fullName evidence="1">Uncharacterized protein</fullName>
    </submittedName>
</protein>
<dbReference type="Proteomes" id="UP000033618">
    <property type="component" value="Unassembled WGS sequence"/>
</dbReference>
<comment type="caution">
    <text evidence="1">The sequence shown here is derived from an EMBL/GenBank/DDBJ whole genome shotgun (WGS) entry which is preliminary data.</text>
</comment>
<reference evidence="1 2" key="1">
    <citation type="submission" date="2015-03" db="EMBL/GenBank/DDBJ databases">
        <title>Draft Genome Sequence of Burkholderia andropogonis type strain ICMP2807, isolated from Sorghum bicolor.</title>
        <authorList>
            <person name="Lopes-Santos L."/>
            <person name="Castro D.B."/>
            <person name="Ottoboni L.M."/>
            <person name="Park D."/>
            <person name="Weirc B.S."/>
            <person name="Destefano S.A."/>
        </authorList>
    </citation>
    <scope>NUCLEOTIDE SEQUENCE [LARGE SCALE GENOMIC DNA]</scope>
    <source>
        <strain evidence="1 2">ICMP2807</strain>
    </source>
</reference>
<evidence type="ECO:0000313" key="1">
    <source>
        <dbReference type="EMBL" id="KKB60734.1"/>
    </source>
</evidence>
<name>A0A0F5JSV0_9BURK</name>
<dbReference type="AlphaFoldDB" id="A0A0F5JSV0"/>
<sequence length="100" mass="11402">MISDCLDRCTATCRKYKSKLVEQSTKLIYLHDTNSHYLLANPVQRQNRLLIGRFHGYKAHSGSLCGLPDRLCIGGIIFIRFDIWPDELCGDQSDVVSERS</sequence>
<accession>A0A0F5JSV0</accession>
<dbReference type="PATRIC" id="fig|28092.6.peg.6523"/>
<dbReference type="EMBL" id="LAQU01000268">
    <property type="protein sequence ID" value="KKB60734.1"/>
    <property type="molecule type" value="Genomic_DNA"/>
</dbReference>
<keyword evidence="2" id="KW-1185">Reference proteome</keyword>